<name>A0ABZ3F372_9FIRM</name>
<dbReference type="Proteomes" id="UP001451571">
    <property type="component" value="Chromosome"/>
</dbReference>
<evidence type="ECO:0000313" key="1">
    <source>
        <dbReference type="EMBL" id="XAH75914.1"/>
    </source>
</evidence>
<gene>
    <name evidence="1" type="ORF">V6984_09205</name>
</gene>
<dbReference type="RefSeq" id="WP_342759490.1">
    <property type="nucleotide sequence ID" value="NZ_CP146256.1"/>
</dbReference>
<accession>A0ABZ3F372</accession>
<evidence type="ECO:0000313" key="2">
    <source>
        <dbReference type="Proteomes" id="UP001451571"/>
    </source>
</evidence>
<reference evidence="1 2" key="1">
    <citation type="submission" date="2024-02" db="EMBL/GenBank/DDBJ databases">
        <title>Bacterial strain from lacustrine sediment.</title>
        <authorList>
            <person name="Petit C."/>
            <person name="Fadhlaoui K."/>
        </authorList>
    </citation>
    <scope>NUCLEOTIDE SEQUENCE [LARGE SCALE GENOMIC DNA]</scope>
    <source>
        <strain evidence="1 2">IPX-CK</strain>
    </source>
</reference>
<sequence length="83" mass="9921">MGLLDDLKLMQSKVDKIPKTPRYIEVTEKIYRLIKKASEIDELLYGKPKFIYPFCGVTLRVVTCDDQKQWTEEEMERQFKVVY</sequence>
<organism evidence="1 2">
    <name type="scientific">Kineothrix sedimenti</name>
    <dbReference type="NCBI Taxonomy" id="3123317"/>
    <lineage>
        <taxon>Bacteria</taxon>
        <taxon>Bacillati</taxon>
        <taxon>Bacillota</taxon>
        <taxon>Clostridia</taxon>
        <taxon>Lachnospirales</taxon>
        <taxon>Lachnospiraceae</taxon>
        <taxon>Kineothrix</taxon>
    </lineage>
</organism>
<dbReference type="EMBL" id="CP146256">
    <property type="protein sequence ID" value="XAH75914.1"/>
    <property type="molecule type" value="Genomic_DNA"/>
</dbReference>
<keyword evidence="2" id="KW-1185">Reference proteome</keyword>
<proteinExistence type="predicted"/>
<protein>
    <submittedName>
        <fullName evidence="1">Uncharacterized protein</fullName>
    </submittedName>
</protein>